<dbReference type="GO" id="GO:0005739">
    <property type="term" value="C:mitochondrion"/>
    <property type="evidence" value="ECO:0007669"/>
    <property type="project" value="UniProtKB-SubCell"/>
</dbReference>
<gene>
    <name evidence="6" type="ORF">MCOR_4092</name>
</gene>
<accession>A0A6J8A8S2</accession>
<dbReference type="EMBL" id="CACVKT020000736">
    <property type="protein sequence ID" value="CAC5362282.1"/>
    <property type="molecule type" value="Genomic_DNA"/>
</dbReference>
<evidence type="ECO:0000259" key="5">
    <source>
        <dbReference type="Pfam" id="PF08547"/>
    </source>
</evidence>
<feature type="domain" description="NADH:ubiquinone oxidoreductase intermediate-associated protein 30" evidence="5">
    <location>
        <begin position="86"/>
        <end position="259"/>
    </location>
</feature>
<evidence type="ECO:0000256" key="3">
    <source>
        <dbReference type="ARBA" id="ARBA00023128"/>
    </source>
</evidence>
<evidence type="ECO:0000313" key="6">
    <source>
        <dbReference type="EMBL" id="CAC5362282.1"/>
    </source>
</evidence>
<dbReference type="GO" id="GO:0032981">
    <property type="term" value="P:mitochondrial respiratory chain complex I assembly"/>
    <property type="evidence" value="ECO:0007669"/>
    <property type="project" value="TreeGrafter"/>
</dbReference>
<dbReference type="InterPro" id="IPR013857">
    <property type="entry name" value="NADH-UbQ_OxRdtase-assoc_prot30"/>
</dbReference>
<dbReference type="GO" id="GO:0006120">
    <property type="term" value="P:mitochondrial electron transport, NADH to ubiquinone"/>
    <property type="evidence" value="ECO:0007669"/>
    <property type="project" value="TreeGrafter"/>
</dbReference>
<comment type="similarity">
    <text evidence="2">Belongs to the CIA30 family.</text>
</comment>
<comment type="subcellular location">
    <subcellularLocation>
        <location evidence="1">Mitochondrion</location>
    </subcellularLocation>
</comment>
<protein>
    <submittedName>
        <fullName evidence="6">NDUFAF1</fullName>
    </submittedName>
</protein>
<evidence type="ECO:0000256" key="2">
    <source>
        <dbReference type="ARBA" id="ARBA00007884"/>
    </source>
</evidence>
<dbReference type="SUPFAM" id="SSF49785">
    <property type="entry name" value="Galactose-binding domain-like"/>
    <property type="match status" value="1"/>
</dbReference>
<organism evidence="6 7">
    <name type="scientific">Mytilus coruscus</name>
    <name type="common">Sea mussel</name>
    <dbReference type="NCBI Taxonomy" id="42192"/>
    <lineage>
        <taxon>Eukaryota</taxon>
        <taxon>Metazoa</taxon>
        <taxon>Spiralia</taxon>
        <taxon>Lophotrochozoa</taxon>
        <taxon>Mollusca</taxon>
        <taxon>Bivalvia</taxon>
        <taxon>Autobranchia</taxon>
        <taxon>Pteriomorphia</taxon>
        <taxon>Mytilida</taxon>
        <taxon>Mytiloidea</taxon>
        <taxon>Mytilidae</taxon>
        <taxon>Mytilinae</taxon>
        <taxon>Mytilus</taxon>
    </lineage>
</organism>
<evidence type="ECO:0000256" key="1">
    <source>
        <dbReference type="ARBA" id="ARBA00004173"/>
    </source>
</evidence>
<dbReference type="InterPro" id="IPR039131">
    <property type="entry name" value="NDUFAF1"/>
</dbReference>
<dbReference type="Proteomes" id="UP000507470">
    <property type="component" value="Unassembled WGS sequence"/>
</dbReference>
<reference evidence="6 7" key="1">
    <citation type="submission" date="2020-06" db="EMBL/GenBank/DDBJ databases">
        <authorList>
            <person name="Li R."/>
            <person name="Bekaert M."/>
        </authorList>
    </citation>
    <scope>NUCLEOTIDE SEQUENCE [LARGE SCALE GENOMIC DNA]</scope>
    <source>
        <strain evidence="7">wild</strain>
    </source>
</reference>
<sequence>MSILTRQILQLCSRCHAPFITSVNFIHEFDRKGGYNHRIERPVKERIKEGYEIFKKDIKVFGEEMKDKWREDRMLIANHNDYEYFWKFDGAKSLEPWVVTADRDNLEGFSKAEMALSKNNKALFHGYLSQRLPKDGILTSTGYANMRSPLKTRSFQRQEPYDWSMFTHLILRVRGDGRPYQLCILMHRYFDVQWFDMYNYTLFTRGGPYWQIAKIPFSKFFLSHKGRILDEQRKIDLDNVRNFGLTLADSVEGPFQLEVDYIGLINDETHVEEFAYEMYHNYFIFVMGHLSFYTYTCNSTGILYVLTQDQTSVTWFPFLPPDTVLTQDQTSVTWFPFLPPDAVLTQDQTSVTWFPFLPPDTVLTQDQTSVKFLLQI</sequence>
<dbReference type="OrthoDB" id="42561at2759"/>
<keyword evidence="7" id="KW-1185">Reference proteome</keyword>
<name>A0A6J8A8S2_MYTCO</name>
<dbReference type="AlphaFoldDB" id="A0A6J8A8S2"/>
<dbReference type="Pfam" id="PF08547">
    <property type="entry name" value="CIA30"/>
    <property type="match status" value="1"/>
</dbReference>
<dbReference type="PANTHER" id="PTHR13194:SF18">
    <property type="entry name" value="COMPLEX I INTERMEDIATE-ASSOCIATED PROTEIN 30, MITOCHONDRIAL"/>
    <property type="match status" value="1"/>
</dbReference>
<dbReference type="InterPro" id="IPR008979">
    <property type="entry name" value="Galactose-bd-like_sf"/>
</dbReference>
<evidence type="ECO:0000256" key="4">
    <source>
        <dbReference type="ARBA" id="ARBA00023186"/>
    </source>
</evidence>
<keyword evidence="4" id="KW-0143">Chaperone</keyword>
<proteinExistence type="inferred from homology"/>
<keyword evidence="3" id="KW-0496">Mitochondrion</keyword>
<evidence type="ECO:0000313" key="7">
    <source>
        <dbReference type="Proteomes" id="UP000507470"/>
    </source>
</evidence>
<dbReference type="PANTHER" id="PTHR13194">
    <property type="entry name" value="COMPLEX I INTERMEDIATE-ASSOCIATED PROTEIN 30"/>
    <property type="match status" value="1"/>
</dbReference>
<dbReference type="GO" id="GO:0051082">
    <property type="term" value="F:unfolded protein binding"/>
    <property type="evidence" value="ECO:0007669"/>
    <property type="project" value="TreeGrafter"/>
</dbReference>